<dbReference type="EnsemblPlants" id="Solyc03g110870.3.1">
    <property type="protein sequence ID" value="Solyc03g110870.3.1.1"/>
    <property type="gene ID" value="Solyc03g110870.3"/>
</dbReference>
<dbReference type="Gramene" id="Solyc03g110870.3.1">
    <property type="protein sequence ID" value="Solyc03g110870.3.1.1"/>
    <property type="gene ID" value="Solyc03g110870.3"/>
</dbReference>
<accession>A0A3Q7FR43</accession>
<sequence length="30" mass="3679">MSFERKARYKAEIGPTFSVEWTRSQLFVWK</sequence>
<dbReference type="InParanoid" id="A0A3Q7FR43"/>
<reference evidence="1" key="2">
    <citation type="submission" date="2019-01" db="UniProtKB">
        <authorList>
            <consortium name="EnsemblPlants"/>
        </authorList>
    </citation>
    <scope>IDENTIFICATION</scope>
    <source>
        <strain evidence="1">cv. Heinz 1706</strain>
    </source>
</reference>
<dbReference type="Proteomes" id="UP000004994">
    <property type="component" value="Chromosome 3"/>
</dbReference>
<evidence type="ECO:0000313" key="1">
    <source>
        <dbReference type="EnsemblPlants" id="Solyc03g110870.3.1.1"/>
    </source>
</evidence>
<organism evidence="1">
    <name type="scientific">Solanum lycopersicum</name>
    <name type="common">Tomato</name>
    <name type="synonym">Lycopersicon esculentum</name>
    <dbReference type="NCBI Taxonomy" id="4081"/>
    <lineage>
        <taxon>Eukaryota</taxon>
        <taxon>Viridiplantae</taxon>
        <taxon>Streptophyta</taxon>
        <taxon>Embryophyta</taxon>
        <taxon>Tracheophyta</taxon>
        <taxon>Spermatophyta</taxon>
        <taxon>Magnoliopsida</taxon>
        <taxon>eudicotyledons</taxon>
        <taxon>Gunneridae</taxon>
        <taxon>Pentapetalae</taxon>
        <taxon>asterids</taxon>
        <taxon>lamiids</taxon>
        <taxon>Solanales</taxon>
        <taxon>Solanaceae</taxon>
        <taxon>Solanoideae</taxon>
        <taxon>Solaneae</taxon>
        <taxon>Solanum</taxon>
        <taxon>Solanum subgen. Lycopersicon</taxon>
    </lineage>
</organism>
<proteinExistence type="predicted"/>
<name>A0A3Q7FR43_SOLLC</name>
<protein>
    <submittedName>
        <fullName evidence="1">Uncharacterized protein</fullName>
    </submittedName>
</protein>
<dbReference type="AlphaFoldDB" id="A0A3Q7FR43"/>
<reference evidence="1" key="1">
    <citation type="journal article" date="2012" name="Nature">
        <title>The tomato genome sequence provides insights into fleshy fruit evolution.</title>
        <authorList>
            <consortium name="Tomato Genome Consortium"/>
        </authorList>
    </citation>
    <scope>NUCLEOTIDE SEQUENCE [LARGE SCALE GENOMIC DNA]</scope>
    <source>
        <strain evidence="1">cv. Heinz 1706</strain>
    </source>
</reference>
<keyword evidence="2" id="KW-1185">Reference proteome</keyword>
<evidence type="ECO:0000313" key="2">
    <source>
        <dbReference type="Proteomes" id="UP000004994"/>
    </source>
</evidence>